<dbReference type="EMBL" id="SMAF01000008">
    <property type="protein sequence ID" value="TCS98483.1"/>
    <property type="molecule type" value="Genomic_DNA"/>
</dbReference>
<name>A0A4S3KYM5_9GAMM</name>
<keyword evidence="2" id="KW-0012">Acyltransferase</keyword>
<keyword evidence="4" id="KW-0687">Ribonucleoprotein</keyword>
<accession>A0A4S3KYM5</accession>
<keyword evidence="1" id="KW-0808">Transferase</keyword>
<dbReference type="OrthoDB" id="5525374at2"/>
<gene>
    <name evidence="4" type="ORF">EDC25_10863</name>
</gene>
<evidence type="ECO:0000256" key="1">
    <source>
        <dbReference type="ARBA" id="ARBA00022679"/>
    </source>
</evidence>
<dbReference type="GO" id="GO:0005840">
    <property type="term" value="C:ribosome"/>
    <property type="evidence" value="ECO:0007669"/>
    <property type="project" value="UniProtKB-KW"/>
</dbReference>
<dbReference type="GO" id="GO:0016747">
    <property type="term" value="F:acyltransferase activity, transferring groups other than amino-acyl groups"/>
    <property type="evidence" value="ECO:0007669"/>
    <property type="project" value="InterPro"/>
</dbReference>
<dbReference type="PROSITE" id="PS51186">
    <property type="entry name" value="GNAT"/>
    <property type="match status" value="1"/>
</dbReference>
<proteinExistence type="predicted"/>
<protein>
    <submittedName>
        <fullName evidence="4">Ribosomal protein S18 acetylase RimI-like enzyme</fullName>
    </submittedName>
</protein>
<dbReference type="Proteomes" id="UP000294599">
    <property type="component" value="Unassembled WGS sequence"/>
</dbReference>
<keyword evidence="5" id="KW-1185">Reference proteome</keyword>
<evidence type="ECO:0000313" key="4">
    <source>
        <dbReference type="EMBL" id="TCS98483.1"/>
    </source>
</evidence>
<evidence type="ECO:0000313" key="5">
    <source>
        <dbReference type="Proteomes" id="UP000294599"/>
    </source>
</evidence>
<sequence length="197" mass="22077">MDGMDPTAAGGAGQGAGEDLPLLAGYWPPAPEGITYRTETDADVPWLCDLYRTTREAELQQVDWPEELKQAFIQQQFSAQREQYRQHYPGAAFLVIEREGDAVGRLYLHHTRHEVRLMEVTLLPALRGQGLGTRLMAALLAWSRQLKLPMTLHVEPFNPAQRLYQRLGFVTREVRGIYHFMCCDAPPGIASDPTGSG</sequence>
<comment type="caution">
    <text evidence="4">The sequence shown here is derived from an EMBL/GenBank/DDBJ whole genome shotgun (WGS) entry which is preliminary data.</text>
</comment>
<feature type="domain" description="N-acetyltransferase" evidence="3">
    <location>
        <begin position="34"/>
        <end position="186"/>
    </location>
</feature>
<keyword evidence="4" id="KW-0689">Ribosomal protein</keyword>
<evidence type="ECO:0000256" key="2">
    <source>
        <dbReference type="ARBA" id="ARBA00023315"/>
    </source>
</evidence>
<organism evidence="4 5">
    <name type="scientific">Pseudofulvimonas gallinarii</name>
    <dbReference type="NCBI Taxonomy" id="634155"/>
    <lineage>
        <taxon>Bacteria</taxon>
        <taxon>Pseudomonadati</taxon>
        <taxon>Pseudomonadota</taxon>
        <taxon>Gammaproteobacteria</taxon>
        <taxon>Lysobacterales</taxon>
        <taxon>Rhodanobacteraceae</taxon>
        <taxon>Pseudofulvimonas</taxon>
    </lineage>
</organism>
<dbReference type="InterPro" id="IPR000182">
    <property type="entry name" value="GNAT_dom"/>
</dbReference>
<dbReference type="Pfam" id="PF00583">
    <property type="entry name" value="Acetyltransf_1"/>
    <property type="match status" value="1"/>
</dbReference>
<dbReference type="InterPro" id="IPR016181">
    <property type="entry name" value="Acyl_CoA_acyltransferase"/>
</dbReference>
<dbReference type="PANTHER" id="PTHR43877">
    <property type="entry name" value="AMINOALKYLPHOSPHONATE N-ACETYLTRANSFERASE-RELATED-RELATED"/>
    <property type="match status" value="1"/>
</dbReference>
<dbReference type="SUPFAM" id="SSF55729">
    <property type="entry name" value="Acyl-CoA N-acyltransferases (Nat)"/>
    <property type="match status" value="1"/>
</dbReference>
<dbReference type="CDD" id="cd04301">
    <property type="entry name" value="NAT_SF"/>
    <property type="match status" value="1"/>
</dbReference>
<reference evidence="4 5" key="1">
    <citation type="submission" date="2019-03" db="EMBL/GenBank/DDBJ databases">
        <title>Genomic Encyclopedia of Type Strains, Phase IV (KMG-IV): sequencing the most valuable type-strain genomes for metagenomic binning, comparative biology and taxonomic classification.</title>
        <authorList>
            <person name="Goeker M."/>
        </authorList>
    </citation>
    <scope>NUCLEOTIDE SEQUENCE [LARGE SCALE GENOMIC DNA]</scope>
    <source>
        <strain evidence="4 5">DSM 21944</strain>
    </source>
</reference>
<dbReference type="InterPro" id="IPR050832">
    <property type="entry name" value="Bact_Acetyltransf"/>
</dbReference>
<dbReference type="AlphaFoldDB" id="A0A4S3KYM5"/>
<dbReference type="Gene3D" id="3.40.630.30">
    <property type="match status" value="1"/>
</dbReference>
<evidence type="ECO:0000259" key="3">
    <source>
        <dbReference type="PROSITE" id="PS51186"/>
    </source>
</evidence>